<feature type="compositionally biased region" description="Basic and acidic residues" evidence="1">
    <location>
        <begin position="255"/>
        <end position="276"/>
    </location>
</feature>
<protein>
    <submittedName>
        <fullName evidence="2">Uncharacterized protein</fullName>
    </submittedName>
</protein>
<name>A0AAI8R988_ENTMU</name>
<dbReference type="RefSeq" id="WP_137072960.1">
    <property type="nucleotide sequence ID" value="NZ_AP019810.1"/>
</dbReference>
<dbReference type="Proteomes" id="UP000509460">
    <property type="component" value="Chromosome"/>
</dbReference>
<sequence length="322" mass="37041">MRRTADWGFENIWVVSTDFVLDEKTHAYYSISNDDPKAYAFVLKEDAECRIVIVADAFHKRPEILQGIQMAVPPERTITHETTHIVSGTYDIVKYGLTSTGFLLSGQNVKDDFLARYAEYFEPPNFDQFVTAVAKKQNAPQSSKKTVIKAFQTDPLLFTKFKLTDAQLLATIIRDFANQNRFYNQPCVKRKTKAEEMGDGKLFTVLAMMQTVNFFVLEQTKDLEKKQELSEMTPTRSTQIRDEVANFARIMRGGEDKNEFHDNPRVKRETKEEGLGDSKLFSGATTMQTGVFLVIEQAKRLEKKQAVPKCRQKYLLKQEMER</sequence>
<dbReference type="AlphaFoldDB" id="A0AAI8R988"/>
<evidence type="ECO:0000256" key="1">
    <source>
        <dbReference type="SAM" id="MobiDB-lite"/>
    </source>
</evidence>
<reference evidence="2 3" key="1">
    <citation type="submission" date="2019-07" db="EMBL/GenBank/DDBJ databases">
        <title>antibiotic susceptibility of plant-derived lactic acid bacteria.</title>
        <authorList>
            <person name="Sugiyama M."/>
            <person name="Noda M."/>
        </authorList>
    </citation>
    <scope>NUCLEOTIDE SEQUENCE [LARGE SCALE GENOMIC DNA]</scope>
    <source>
        <strain evidence="2 3">15-1A</strain>
    </source>
</reference>
<evidence type="ECO:0000313" key="2">
    <source>
        <dbReference type="EMBL" id="BBM14579.1"/>
    </source>
</evidence>
<dbReference type="EMBL" id="AP019810">
    <property type="protein sequence ID" value="BBM14579.1"/>
    <property type="molecule type" value="Genomic_DNA"/>
</dbReference>
<proteinExistence type="predicted"/>
<feature type="region of interest" description="Disordered" evidence="1">
    <location>
        <begin position="255"/>
        <end position="280"/>
    </location>
</feature>
<accession>A0AAI8R988</accession>
<evidence type="ECO:0000313" key="3">
    <source>
        <dbReference type="Proteomes" id="UP000509460"/>
    </source>
</evidence>
<organism evidence="2 3">
    <name type="scientific">Enterococcus mundtii</name>
    <dbReference type="NCBI Taxonomy" id="53346"/>
    <lineage>
        <taxon>Bacteria</taxon>
        <taxon>Bacillati</taxon>
        <taxon>Bacillota</taxon>
        <taxon>Bacilli</taxon>
        <taxon>Lactobacillales</taxon>
        <taxon>Enterococcaceae</taxon>
        <taxon>Enterococcus</taxon>
    </lineage>
</organism>
<gene>
    <name evidence="2" type="ORF">EM151A_1374</name>
</gene>